<comment type="caution">
    <text evidence="1">The sequence shown here is derived from an EMBL/GenBank/DDBJ whole genome shotgun (WGS) entry which is preliminary data.</text>
</comment>
<dbReference type="SUPFAM" id="SSF51735">
    <property type="entry name" value="NAD(P)-binding Rossmann-fold domains"/>
    <property type="match status" value="1"/>
</dbReference>
<accession>A0ABP4AC08</accession>
<name>A0ABP4AC08_9ACTN</name>
<dbReference type="EMBL" id="BAAAHK010000004">
    <property type="protein sequence ID" value="GAA0934465.1"/>
    <property type="molecule type" value="Genomic_DNA"/>
</dbReference>
<sequence length="301" mass="31881">MLAAGRPDFVVVSVPWEVAPGVTAELVAEGIPVLTETPPAPDVEGLRRLWSSVGASGLVQVAEQNPFLPLHAAQLSLVRRGALGEVGSVQLSSTHLYHAVSVIRRLLGVGMEPATVVARSFEAPLVDPMTRDGWTGSSVVRPAATTLATLDFGGRVGVYDFTDNQWHNPLRSSRIVIRGSHGELVDDRVVRLVDPATAVESQLVRRQTGLGPNLEGFALDHLSLDGSVVYRNPFPGVRLADEEIAIGSLLAGMTDWCRGAGEPPYPLASASQDHLIALAIAESVRSGVAVKTVAEAWSEAV</sequence>
<protein>
    <recommendedName>
        <fullName evidence="3">Dehydrogenase</fullName>
    </recommendedName>
</protein>
<proteinExistence type="predicted"/>
<dbReference type="Gene3D" id="3.40.50.720">
    <property type="entry name" value="NAD(P)-binding Rossmann-like Domain"/>
    <property type="match status" value="1"/>
</dbReference>
<dbReference type="Gene3D" id="3.30.360.10">
    <property type="entry name" value="Dihydrodipicolinate Reductase, domain 2"/>
    <property type="match status" value="1"/>
</dbReference>
<reference evidence="2" key="1">
    <citation type="journal article" date="2019" name="Int. J. Syst. Evol. Microbiol.">
        <title>The Global Catalogue of Microorganisms (GCM) 10K type strain sequencing project: providing services to taxonomists for standard genome sequencing and annotation.</title>
        <authorList>
            <consortium name="The Broad Institute Genomics Platform"/>
            <consortium name="The Broad Institute Genome Sequencing Center for Infectious Disease"/>
            <person name="Wu L."/>
            <person name="Ma J."/>
        </authorList>
    </citation>
    <scope>NUCLEOTIDE SEQUENCE [LARGE SCALE GENOMIC DNA]</scope>
    <source>
        <strain evidence="2">JCM 10977</strain>
    </source>
</reference>
<dbReference type="InterPro" id="IPR036291">
    <property type="entry name" value="NAD(P)-bd_dom_sf"/>
</dbReference>
<evidence type="ECO:0000313" key="2">
    <source>
        <dbReference type="Proteomes" id="UP001500542"/>
    </source>
</evidence>
<organism evidence="1 2">
    <name type="scientific">Kribbella koreensis</name>
    <dbReference type="NCBI Taxonomy" id="57909"/>
    <lineage>
        <taxon>Bacteria</taxon>
        <taxon>Bacillati</taxon>
        <taxon>Actinomycetota</taxon>
        <taxon>Actinomycetes</taxon>
        <taxon>Propionibacteriales</taxon>
        <taxon>Kribbellaceae</taxon>
        <taxon>Kribbella</taxon>
    </lineage>
</organism>
<evidence type="ECO:0000313" key="1">
    <source>
        <dbReference type="EMBL" id="GAA0934465.1"/>
    </source>
</evidence>
<keyword evidence="2" id="KW-1185">Reference proteome</keyword>
<evidence type="ECO:0008006" key="3">
    <source>
        <dbReference type="Google" id="ProtNLM"/>
    </source>
</evidence>
<gene>
    <name evidence="1" type="ORF">GCM10009554_20450</name>
</gene>
<dbReference type="Proteomes" id="UP001500542">
    <property type="component" value="Unassembled WGS sequence"/>
</dbReference>